<gene>
    <name evidence="8" type="ORF">Slin15195_G074820</name>
</gene>
<evidence type="ECO:0000256" key="7">
    <source>
        <dbReference type="SAM" id="SignalP"/>
    </source>
</evidence>
<dbReference type="PANTHER" id="PTHR15549">
    <property type="entry name" value="PAIRED IMMUNOGLOBULIN-LIKE TYPE 2 RECEPTOR"/>
    <property type="match status" value="1"/>
</dbReference>
<feature type="transmembrane region" description="Helical" evidence="6">
    <location>
        <begin position="235"/>
        <end position="258"/>
    </location>
</feature>
<keyword evidence="7" id="KW-0732">Signal</keyword>
<feature type="region of interest" description="Disordered" evidence="5">
    <location>
        <begin position="301"/>
        <end position="465"/>
    </location>
</feature>
<feature type="compositionally biased region" description="Basic and acidic residues" evidence="5">
    <location>
        <begin position="417"/>
        <end position="445"/>
    </location>
</feature>
<dbReference type="GO" id="GO:0016020">
    <property type="term" value="C:membrane"/>
    <property type="evidence" value="ECO:0007669"/>
    <property type="project" value="UniProtKB-SubCell"/>
</dbReference>
<evidence type="ECO:0000256" key="3">
    <source>
        <dbReference type="ARBA" id="ARBA00022989"/>
    </source>
</evidence>
<feature type="compositionally biased region" description="Polar residues" evidence="5">
    <location>
        <begin position="393"/>
        <end position="405"/>
    </location>
</feature>
<organism evidence="8 9">
    <name type="scientific">Septoria linicola</name>
    <dbReference type="NCBI Taxonomy" id="215465"/>
    <lineage>
        <taxon>Eukaryota</taxon>
        <taxon>Fungi</taxon>
        <taxon>Dikarya</taxon>
        <taxon>Ascomycota</taxon>
        <taxon>Pezizomycotina</taxon>
        <taxon>Dothideomycetes</taxon>
        <taxon>Dothideomycetidae</taxon>
        <taxon>Mycosphaerellales</taxon>
        <taxon>Mycosphaerellaceae</taxon>
        <taxon>Septoria</taxon>
    </lineage>
</organism>
<reference evidence="8" key="1">
    <citation type="submission" date="2022-06" db="EMBL/GenBank/DDBJ databases">
        <title>Complete genome sequences of two strains of the flax pathogen Septoria linicola.</title>
        <authorList>
            <person name="Lapalu N."/>
            <person name="Simon A."/>
            <person name="Demenou B."/>
            <person name="Paumier D."/>
            <person name="Guillot M.-P."/>
            <person name="Gout L."/>
            <person name="Valade R."/>
        </authorList>
    </citation>
    <scope>NUCLEOTIDE SEQUENCE</scope>
    <source>
        <strain evidence="8">SE15195</strain>
    </source>
</reference>
<protein>
    <submittedName>
        <fullName evidence="8">Uncharacterized protein</fullName>
    </submittedName>
</protein>
<dbReference type="AlphaFoldDB" id="A0A9Q9AY19"/>
<evidence type="ECO:0000256" key="1">
    <source>
        <dbReference type="ARBA" id="ARBA00004167"/>
    </source>
</evidence>
<sequence length="465" mass="49377">MRTQKLLRAAGTLVVLHSSIKTVSAQNCYYPNGDVARTDASCSSDGGACCPLGWDCLSNGLCFLGGNEQYFGRYTCTDRSWGGDCPQYCTSNNTAAGNEAIVQCSDGSWCCDKNRDPQKPDCCSWDDKEVIDVPDGTTVTSITSTPKAPSSVPPFTRTPSSATTTSDSTTTSSSRSSITTEAPTTITTRATSSDSTGGIVVITSIVTTSSPSATVVDANSDSEYGGSHGAPNNGVVIGVSIGVSAAVLVFFIVLFLLWRRRKQKWAAQRSPPTSEYPNNHMSFMYNHGKGAHEIDSYPVAVPGGGRDKSRPISELTGSNHFMPGSPVSSMNTAISPPGYSPSVNGSMSAGTTGGWNNSPTFLPGVQEQPEPQELPPEGNPPRESQRAPMPPVSQVQPKKTEMTQSGGAGLFTYEPYRPYRPEELVKKADNPFEGQSSKKSEDEALRTMSPDPPQPIQGGLRVVNQ</sequence>
<keyword evidence="2 6" id="KW-0812">Transmembrane</keyword>
<evidence type="ECO:0000256" key="6">
    <source>
        <dbReference type="SAM" id="Phobius"/>
    </source>
</evidence>
<dbReference type="InterPro" id="IPR051694">
    <property type="entry name" value="Immunoregulatory_rcpt-like"/>
</dbReference>
<feature type="region of interest" description="Disordered" evidence="5">
    <location>
        <begin position="136"/>
        <end position="193"/>
    </location>
</feature>
<feature type="compositionally biased region" description="Low complexity" evidence="5">
    <location>
        <begin position="157"/>
        <end position="193"/>
    </location>
</feature>
<evidence type="ECO:0000256" key="4">
    <source>
        <dbReference type="ARBA" id="ARBA00023136"/>
    </source>
</evidence>
<dbReference type="Proteomes" id="UP001056384">
    <property type="component" value="Chromosome 6"/>
</dbReference>
<evidence type="ECO:0000256" key="2">
    <source>
        <dbReference type="ARBA" id="ARBA00022692"/>
    </source>
</evidence>
<keyword evidence="4 6" id="KW-0472">Membrane</keyword>
<evidence type="ECO:0000313" key="9">
    <source>
        <dbReference type="Proteomes" id="UP001056384"/>
    </source>
</evidence>
<keyword evidence="3 6" id="KW-1133">Transmembrane helix</keyword>
<feature type="compositionally biased region" description="Polar residues" evidence="5">
    <location>
        <begin position="341"/>
        <end position="360"/>
    </location>
</feature>
<keyword evidence="9" id="KW-1185">Reference proteome</keyword>
<evidence type="ECO:0000313" key="8">
    <source>
        <dbReference type="EMBL" id="USW54163.1"/>
    </source>
</evidence>
<evidence type="ECO:0000256" key="5">
    <source>
        <dbReference type="SAM" id="MobiDB-lite"/>
    </source>
</evidence>
<name>A0A9Q9AY19_9PEZI</name>
<dbReference type="EMBL" id="CP099423">
    <property type="protein sequence ID" value="USW54163.1"/>
    <property type="molecule type" value="Genomic_DNA"/>
</dbReference>
<feature type="compositionally biased region" description="Low complexity" evidence="5">
    <location>
        <begin position="362"/>
        <end position="371"/>
    </location>
</feature>
<feature type="signal peptide" evidence="7">
    <location>
        <begin position="1"/>
        <end position="25"/>
    </location>
</feature>
<accession>A0A9Q9AY19</accession>
<comment type="subcellular location">
    <subcellularLocation>
        <location evidence="1">Membrane</location>
        <topology evidence="1">Single-pass membrane protein</topology>
    </subcellularLocation>
</comment>
<feature type="chain" id="PRO_5040292265" evidence="7">
    <location>
        <begin position="26"/>
        <end position="465"/>
    </location>
</feature>
<feature type="compositionally biased region" description="Polar residues" evidence="5">
    <location>
        <begin position="137"/>
        <end position="148"/>
    </location>
</feature>
<dbReference type="PANTHER" id="PTHR15549:SF30">
    <property type="entry name" value="MID2 DOMAIN-CONTAINING PROTEIN"/>
    <property type="match status" value="1"/>
</dbReference>
<dbReference type="GO" id="GO:0071944">
    <property type="term" value="C:cell periphery"/>
    <property type="evidence" value="ECO:0007669"/>
    <property type="project" value="UniProtKB-ARBA"/>
</dbReference>
<proteinExistence type="predicted"/>